<comment type="caution">
    <text evidence="2">The sequence shown here is derived from an EMBL/GenBank/DDBJ whole genome shotgun (WGS) entry which is preliminary data.</text>
</comment>
<evidence type="ECO:0000256" key="1">
    <source>
        <dbReference type="SAM" id="Phobius"/>
    </source>
</evidence>
<keyword evidence="1" id="KW-0812">Transmembrane</keyword>
<name>A0A1F5B0Z9_9BACT</name>
<gene>
    <name evidence="2" type="ORF">A2Z10_00785</name>
</gene>
<keyword evidence="1" id="KW-1133">Transmembrane helix</keyword>
<dbReference type="Proteomes" id="UP000176639">
    <property type="component" value="Unassembled WGS sequence"/>
</dbReference>
<evidence type="ECO:0000313" key="3">
    <source>
        <dbReference type="Proteomes" id="UP000176639"/>
    </source>
</evidence>
<dbReference type="EMBL" id="MEYI01000006">
    <property type="protein sequence ID" value="OGD24306.1"/>
    <property type="molecule type" value="Genomic_DNA"/>
</dbReference>
<feature type="transmembrane region" description="Helical" evidence="1">
    <location>
        <begin position="201"/>
        <end position="220"/>
    </location>
</feature>
<reference evidence="2 3" key="1">
    <citation type="journal article" date="2016" name="Nat. Commun.">
        <title>Thousands of microbial genomes shed light on interconnected biogeochemical processes in an aquifer system.</title>
        <authorList>
            <person name="Anantharaman K."/>
            <person name="Brown C.T."/>
            <person name="Hug L.A."/>
            <person name="Sharon I."/>
            <person name="Castelle C.J."/>
            <person name="Probst A.J."/>
            <person name="Thomas B.C."/>
            <person name="Singh A."/>
            <person name="Wilkins M.J."/>
            <person name="Karaoz U."/>
            <person name="Brodie E.L."/>
            <person name="Williams K.H."/>
            <person name="Hubbard S.S."/>
            <person name="Banfield J.F."/>
        </authorList>
    </citation>
    <scope>NUCLEOTIDE SEQUENCE [LARGE SCALE GENOMIC DNA]</scope>
</reference>
<accession>A0A1F5B0Z9</accession>
<protein>
    <submittedName>
        <fullName evidence="2">Uncharacterized protein</fullName>
    </submittedName>
</protein>
<organism evidence="2 3">
    <name type="scientific">Candidatus Azambacteria bacterium RBG_16_47_10</name>
    <dbReference type="NCBI Taxonomy" id="1797292"/>
    <lineage>
        <taxon>Bacteria</taxon>
        <taxon>Candidatus Azamiibacteriota</taxon>
    </lineage>
</organism>
<proteinExistence type="predicted"/>
<evidence type="ECO:0000313" key="2">
    <source>
        <dbReference type="EMBL" id="OGD24306.1"/>
    </source>
</evidence>
<dbReference type="AlphaFoldDB" id="A0A1F5B0Z9"/>
<sequence length="221" mass="24865">MNQHGLLERFWELVVAFGAALGVESYFHSLRKESATAVVTAVKKKLTDEGRAELMAFLMVDLAAHDAIASETLLRRLMECNAKPEGDNKIVTLLGKLYIALSDTPQEKAVRLESFSILGRMEDKQFYSALEGLNNDYIMRTIKRLPEITEEVIKEVTELLKKLGVFTALRKTNGFIGKRLEELNDGMEKHWYVRLAGKKSLARSIALIALLVVPVILLFTL</sequence>
<keyword evidence="1" id="KW-0472">Membrane</keyword>